<evidence type="ECO:0000259" key="8">
    <source>
        <dbReference type="Pfam" id="PF09335"/>
    </source>
</evidence>
<dbReference type="Pfam" id="PF09335">
    <property type="entry name" value="VTT_dom"/>
    <property type="match status" value="1"/>
</dbReference>
<dbReference type="PANTHER" id="PTHR30353:SF15">
    <property type="entry name" value="INNER MEMBRANE PROTEIN YABI"/>
    <property type="match status" value="1"/>
</dbReference>
<feature type="transmembrane region" description="Helical" evidence="7">
    <location>
        <begin position="145"/>
        <end position="166"/>
    </location>
</feature>
<evidence type="ECO:0000256" key="1">
    <source>
        <dbReference type="ARBA" id="ARBA00004651"/>
    </source>
</evidence>
<keyword evidence="6 7" id="KW-0472">Membrane</keyword>
<dbReference type="PANTHER" id="PTHR30353">
    <property type="entry name" value="INNER MEMBRANE PROTEIN DEDA-RELATED"/>
    <property type="match status" value="1"/>
</dbReference>
<evidence type="ECO:0000256" key="7">
    <source>
        <dbReference type="RuleBase" id="RU367016"/>
    </source>
</evidence>
<keyword evidence="5 7" id="KW-1133">Transmembrane helix</keyword>
<evidence type="ECO:0000256" key="6">
    <source>
        <dbReference type="ARBA" id="ARBA00023136"/>
    </source>
</evidence>
<evidence type="ECO:0000313" key="9">
    <source>
        <dbReference type="EMBL" id="UQN14110.1"/>
    </source>
</evidence>
<evidence type="ECO:0000256" key="2">
    <source>
        <dbReference type="ARBA" id="ARBA00010792"/>
    </source>
</evidence>
<reference evidence="9" key="1">
    <citation type="submission" date="2022-05" db="EMBL/GenBank/DDBJ databases">
        <title>Complete genome sequence of toluene-degrading Gulosibacter sediminis strain ACHW.36C.</title>
        <authorList>
            <person name="Wai A.C."/>
            <person name="Lai G.K."/>
            <person name="Griffin S.D."/>
            <person name="Leung F.C."/>
        </authorList>
    </citation>
    <scope>NUCLEOTIDE SEQUENCE [LARGE SCALE GENOMIC DNA]</scope>
    <source>
        <strain evidence="9">ACHW.36C</strain>
    </source>
</reference>
<feature type="transmembrane region" description="Helical" evidence="7">
    <location>
        <begin position="18"/>
        <end position="40"/>
    </location>
</feature>
<feature type="domain" description="VTT" evidence="8">
    <location>
        <begin position="48"/>
        <end position="165"/>
    </location>
</feature>
<protein>
    <submittedName>
        <fullName evidence="9">DedA family protein</fullName>
    </submittedName>
</protein>
<keyword evidence="3 7" id="KW-1003">Cell membrane</keyword>
<feature type="transmembrane region" description="Helical" evidence="7">
    <location>
        <begin position="178"/>
        <end position="199"/>
    </location>
</feature>
<gene>
    <name evidence="9" type="ORF">M3M28_08590</name>
</gene>
<comment type="subcellular location">
    <subcellularLocation>
        <location evidence="1 7">Cell membrane</location>
        <topology evidence="1 7">Multi-pass membrane protein</topology>
    </subcellularLocation>
</comment>
<evidence type="ECO:0000256" key="3">
    <source>
        <dbReference type="ARBA" id="ARBA00022475"/>
    </source>
</evidence>
<dbReference type="EMBL" id="CP097160">
    <property type="protein sequence ID" value="UQN14110.1"/>
    <property type="molecule type" value="Genomic_DNA"/>
</dbReference>
<comment type="similarity">
    <text evidence="2 7">Belongs to the DedA family.</text>
</comment>
<proteinExistence type="inferred from homology"/>
<evidence type="ECO:0000256" key="5">
    <source>
        <dbReference type="ARBA" id="ARBA00022989"/>
    </source>
</evidence>
<accession>A0ABY4MWK9</accession>
<sequence>MLADLLNTVIETVQGMNLWLVAGIAFLGLLLETSLFVGFLVPGDATLLVTATSVTSFERWGLIVIAAVLGALAGESIGYALGRWLGPTLKRSWLGRRIGLENWAQAETLLAQRGGLAVFVSRFLPVLHSLVPVTAGMARMRYRKFMAWTLPACLLWAVAYVSVGAFATSSFQQLSTQLHWAGFIFAAIIAVFVLVMWFVKRWLSKRVAAQLAADTKPDPSTVP</sequence>
<dbReference type="InterPro" id="IPR032816">
    <property type="entry name" value="VTT_dom"/>
</dbReference>
<dbReference type="InterPro" id="IPR032818">
    <property type="entry name" value="DedA-like"/>
</dbReference>
<evidence type="ECO:0000256" key="4">
    <source>
        <dbReference type="ARBA" id="ARBA00022692"/>
    </source>
</evidence>
<organism evidence="9">
    <name type="scientific">Gulosibacter sediminis</name>
    <dbReference type="NCBI Taxonomy" id="1729695"/>
    <lineage>
        <taxon>Bacteria</taxon>
        <taxon>Bacillati</taxon>
        <taxon>Actinomycetota</taxon>
        <taxon>Actinomycetes</taxon>
        <taxon>Micrococcales</taxon>
        <taxon>Microbacteriaceae</taxon>
        <taxon>Gulosibacter</taxon>
    </lineage>
</organism>
<feature type="transmembrane region" description="Helical" evidence="7">
    <location>
        <begin position="60"/>
        <end position="81"/>
    </location>
</feature>
<name>A0ABY4MWK9_9MICO</name>
<keyword evidence="4 7" id="KW-0812">Transmembrane</keyword>